<organism evidence="2 3">
    <name type="scientific">Gallibacterium genomosp. 1</name>
    <dbReference type="NCBI Taxonomy" id="155515"/>
    <lineage>
        <taxon>Bacteria</taxon>
        <taxon>Pseudomonadati</taxon>
        <taxon>Pseudomonadota</taxon>
        <taxon>Gammaproteobacteria</taxon>
        <taxon>Pasteurellales</taxon>
        <taxon>Pasteurellaceae</taxon>
        <taxon>Gallibacterium</taxon>
    </lineage>
</organism>
<evidence type="ECO:0000313" key="2">
    <source>
        <dbReference type="EMBL" id="OBW99176.1"/>
    </source>
</evidence>
<reference evidence="2 3" key="1">
    <citation type="submission" date="2014-11" db="EMBL/GenBank/DDBJ databases">
        <title>Pan-genome of Gallibacterium spp.</title>
        <authorList>
            <person name="Kudirkiene E."/>
            <person name="Bojesen A.M."/>
        </authorList>
    </citation>
    <scope>NUCLEOTIDE SEQUENCE [LARGE SCALE GENOMIC DNA]</scope>
    <source>
        <strain evidence="2 3">Gerl. 2740/89</strain>
    </source>
</reference>
<protein>
    <recommendedName>
        <fullName evidence="4">Lipoprotein</fullName>
    </recommendedName>
</protein>
<evidence type="ECO:0000313" key="3">
    <source>
        <dbReference type="Proteomes" id="UP000092594"/>
    </source>
</evidence>
<evidence type="ECO:0008006" key="4">
    <source>
        <dbReference type="Google" id="ProtNLM"/>
    </source>
</evidence>
<dbReference type="PROSITE" id="PS51257">
    <property type="entry name" value="PROKAR_LIPOPROTEIN"/>
    <property type="match status" value="1"/>
</dbReference>
<evidence type="ECO:0000256" key="1">
    <source>
        <dbReference type="SAM" id="SignalP"/>
    </source>
</evidence>
<dbReference type="RefSeq" id="WP_065231602.1">
    <property type="nucleotide sequence ID" value="NZ_JTJP01000026.1"/>
</dbReference>
<dbReference type="Proteomes" id="UP000092594">
    <property type="component" value="Unassembled WGS sequence"/>
</dbReference>
<feature type="signal peptide" evidence="1">
    <location>
        <begin position="1"/>
        <end position="23"/>
    </location>
</feature>
<dbReference type="EMBL" id="JTJQ01000036">
    <property type="protein sequence ID" value="OBW99176.1"/>
    <property type="molecule type" value="Genomic_DNA"/>
</dbReference>
<proteinExistence type="predicted"/>
<gene>
    <name evidence="2" type="ORF">QV05_10080</name>
</gene>
<keyword evidence="1" id="KW-0732">Signal</keyword>
<dbReference type="AlphaFoldDB" id="A0AB36DUK9"/>
<accession>A0AB36DUK9</accession>
<keyword evidence="3" id="KW-1185">Reference proteome</keyword>
<name>A0AB36DUK9_9PAST</name>
<feature type="chain" id="PRO_5044346943" description="Lipoprotein" evidence="1">
    <location>
        <begin position="24"/>
        <end position="121"/>
    </location>
</feature>
<comment type="caution">
    <text evidence="2">The sequence shown here is derived from an EMBL/GenBank/DDBJ whole genome shotgun (WGS) entry which is preliminary data.</text>
</comment>
<sequence>MRKMLINVILSFLLTGCYPCAFLDWNCNHIQDTIWYKRFEKCDNEQTFLAQKKLGNKFNKEIQTYIINRCSDNYNHNFLEWNSDDIVVNDPWYKASLLCKKKQQKQAEKILKEKYNSDIYI</sequence>